<dbReference type="Proteomes" id="UP000789595">
    <property type="component" value="Unassembled WGS sequence"/>
</dbReference>
<dbReference type="PRINTS" id="PR00830">
    <property type="entry name" value="ENDOLAPTASE"/>
</dbReference>
<keyword evidence="3 4" id="KW-0067">ATP-binding</keyword>
<dbReference type="GO" id="GO:0005795">
    <property type="term" value="C:Golgi stack"/>
    <property type="evidence" value="ECO:0007669"/>
    <property type="project" value="TreeGrafter"/>
</dbReference>
<dbReference type="InterPro" id="IPR027417">
    <property type="entry name" value="P-loop_NTPase"/>
</dbReference>
<gene>
    <name evidence="6" type="ORF">PECAL_3P27190</name>
</gene>
<evidence type="ECO:0000256" key="1">
    <source>
        <dbReference type="ARBA" id="ARBA00006914"/>
    </source>
</evidence>
<evidence type="ECO:0000313" key="7">
    <source>
        <dbReference type="Proteomes" id="UP000789595"/>
    </source>
</evidence>
<dbReference type="InterPro" id="IPR003959">
    <property type="entry name" value="ATPase_AAA_core"/>
</dbReference>
<comment type="caution">
    <text evidence="6">The sequence shown here is derived from an EMBL/GenBank/DDBJ whole genome shotgun (WGS) entry which is preliminary data.</text>
</comment>
<dbReference type="SMART" id="SM00382">
    <property type="entry name" value="AAA"/>
    <property type="match status" value="1"/>
</dbReference>
<proteinExistence type="inferred from homology"/>
<dbReference type="GO" id="GO:0035494">
    <property type="term" value="P:SNARE complex disassembly"/>
    <property type="evidence" value="ECO:0007669"/>
    <property type="project" value="InterPro"/>
</dbReference>
<keyword evidence="4" id="KW-0813">Transport</keyword>
<organism evidence="6 7">
    <name type="scientific">Pelagomonas calceolata</name>
    <dbReference type="NCBI Taxonomy" id="35677"/>
    <lineage>
        <taxon>Eukaryota</taxon>
        <taxon>Sar</taxon>
        <taxon>Stramenopiles</taxon>
        <taxon>Ochrophyta</taxon>
        <taxon>Pelagophyceae</taxon>
        <taxon>Pelagomonadales</taxon>
        <taxon>Pelagomonadaceae</taxon>
        <taxon>Pelagomonas</taxon>
    </lineage>
</organism>
<dbReference type="InterPro" id="IPR003593">
    <property type="entry name" value="AAA+_ATPase"/>
</dbReference>
<dbReference type="OrthoDB" id="200263at2759"/>
<dbReference type="GO" id="GO:0005524">
    <property type="term" value="F:ATP binding"/>
    <property type="evidence" value="ECO:0007669"/>
    <property type="project" value="UniProtKB-UniRule"/>
</dbReference>
<keyword evidence="4" id="KW-0653">Protein transport</keyword>
<dbReference type="InterPro" id="IPR039812">
    <property type="entry name" value="Vesicle-fus_ATPase"/>
</dbReference>
<dbReference type="GO" id="GO:0016887">
    <property type="term" value="F:ATP hydrolysis activity"/>
    <property type="evidence" value="ECO:0007669"/>
    <property type="project" value="InterPro"/>
</dbReference>
<comment type="catalytic activity">
    <reaction evidence="4">
        <text>ATP + H2O = ADP + phosphate + H(+)</text>
        <dbReference type="Rhea" id="RHEA:13065"/>
        <dbReference type="ChEBI" id="CHEBI:15377"/>
        <dbReference type="ChEBI" id="CHEBI:15378"/>
        <dbReference type="ChEBI" id="CHEBI:30616"/>
        <dbReference type="ChEBI" id="CHEBI:43474"/>
        <dbReference type="ChEBI" id="CHEBI:456216"/>
        <dbReference type="EC" id="3.6.4.6"/>
    </reaction>
</comment>
<keyword evidence="2 4" id="KW-0547">Nucleotide-binding</keyword>
<keyword evidence="4" id="KW-0931">ER-Golgi transport</keyword>
<dbReference type="GO" id="GO:0046872">
    <property type="term" value="F:metal ion binding"/>
    <property type="evidence" value="ECO:0007669"/>
    <property type="project" value="UniProtKB-UniRule"/>
</dbReference>
<comment type="similarity">
    <text evidence="1 4">Belongs to the AAA ATPase family.</text>
</comment>
<keyword evidence="4" id="KW-0460">Magnesium</keyword>
<evidence type="ECO:0000313" key="6">
    <source>
        <dbReference type="EMBL" id="CAH0372705.1"/>
    </source>
</evidence>
<keyword evidence="7" id="KW-1185">Reference proteome</keyword>
<dbReference type="GO" id="GO:0043001">
    <property type="term" value="P:Golgi to plasma membrane protein transport"/>
    <property type="evidence" value="ECO:0007669"/>
    <property type="project" value="TreeGrafter"/>
</dbReference>
<keyword evidence="4" id="KW-0963">Cytoplasm</keyword>
<accession>A0A8J2WLC2</accession>
<dbReference type="PANTHER" id="PTHR23078">
    <property type="entry name" value="VESICULAR-FUSION PROTEIN NSF"/>
    <property type="match status" value="1"/>
</dbReference>
<dbReference type="EMBL" id="CAKKNE010000003">
    <property type="protein sequence ID" value="CAH0372705.1"/>
    <property type="molecule type" value="Genomic_DNA"/>
</dbReference>
<comment type="subcellular location">
    <subcellularLocation>
        <location evidence="4">Cytoplasm</location>
    </subcellularLocation>
</comment>
<dbReference type="EC" id="3.6.4.6" evidence="4"/>
<evidence type="ECO:0000256" key="3">
    <source>
        <dbReference type="ARBA" id="ARBA00022840"/>
    </source>
</evidence>
<name>A0A8J2WLC2_9STRA</name>
<dbReference type="PANTHER" id="PTHR23078:SF3">
    <property type="entry name" value="VESICLE-FUSING ATPASE"/>
    <property type="match status" value="1"/>
</dbReference>
<dbReference type="Gene3D" id="1.10.8.60">
    <property type="match status" value="1"/>
</dbReference>
<keyword evidence="4" id="KW-0479">Metal-binding</keyword>
<dbReference type="SUPFAM" id="SSF52540">
    <property type="entry name" value="P-loop containing nucleoside triphosphate hydrolases"/>
    <property type="match status" value="1"/>
</dbReference>
<dbReference type="Gene3D" id="3.40.50.300">
    <property type="entry name" value="P-loop containing nucleotide triphosphate hydrolases"/>
    <property type="match status" value="1"/>
</dbReference>
<feature type="domain" description="AAA+ ATPase" evidence="5">
    <location>
        <begin position="98"/>
        <end position="275"/>
    </location>
</feature>
<reference evidence="6" key="1">
    <citation type="submission" date="2021-11" db="EMBL/GenBank/DDBJ databases">
        <authorList>
            <consortium name="Genoscope - CEA"/>
            <person name="William W."/>
        </authorList>
    </citation>
    <scope>NUCLEOTIDE SEQUENCE</scope>
</reference>
<dbReference type="GO" id="GO:0006891">
    <property type="term" value="P:intra-Golgi vesicle-mediated transport"/>
    <property type="evidence" value="ECO:0007669"/>
    <property type="project" value="TreeGrafter"/>
</dbReference>
<dbReference type="Pfam" id="PF00004">
    <property type="entry name" value="AAA"/>
    <property type="match status" value="1"/>
</dbReference>
<comment type="function">
    <text evidence="4">Required for vesicle-mediated transport. Catalyzes the fusion of transport vesicles within the Golgi cisternae. Is also required for transport from the endoplasmic reticulum to the Golgi stack. Seems to function as a fusion protein required for the delivery of cargo proteins to all compartments of the Golgi stack independent of vesicle origin.</text>
</comment>
<protein>
    <recommendedName>
        <fullName evidence="4">Vesicle-fusing ATPase</fullName>
        <ecNumber evidence="4">3.6.4.6</ecNumber>
    </recommendedName>
</protein>
<comment type="cofactor">
    <cofactor evidence="4">
        <name>Mg(2+)</name>
        <dbReference type="ChEBI" id="CHEBI:18420"/>
    </cofactor>
    <text evidence="4">Binds 1 Mg(2+) ion per subunit.</text>
</comment>
<dbReference type="AlphaFoldDB" id="A0A8J2WLC2"/>
<keyword evidence="4" id="KW-0378">Hydrolase</keyword>
<sequence>MMPPAARAAAARFGRAALSSSRSVAEKQRRAILDASGDLGAALGVGGFGRELEAVMRRVLTSRLVSRETRERCGLRHARGLLLRVAGRKTDLRRVRRRAANFSIARRHGPPGTGKTLIARGIAKLLSDRKPILVRGPEVFSHLLGASEQAVRGLFKPADDEWARMGSQSSLHVVVLDECDSILRKRGGGATGDGSFGGAARDGVVNQILAKLDGLDDQSNLLVIGTTNRELPARKLMGPCINHGAIVGCAGMDLIDPAALRPGRLEVHCEVALPDASGRREILALHAAKLGPALALDGERLADVLGRVADEKTQNFSGSELEAAVRNATSYALQRAVAADDPDAVVVTADDLLRGADEVVPVFGRARRAGPPAGDLPAASLAACRERAARVVATASTSDERRAAVALVGPRGARKRATAAAVLEDTPALAFQRTVAAAHLAGRDVDAARRSLVELFDDARRSPSAAVVLHDLELLHPDLYPCLRALLRDDDACGDHRLLVLATVNAASDEALRDLLEPFECIDAAMP</sequence>
<evidence type="ECO:0000256" key="4">
    <source>
        <dbReference type="RuleBase" id="RU367045"/>
    </source>
</evidence>
<evidence type="ECO:0000256" key="2">
    <source>
        <dbReference type="ARBA" id="ARBA00022741"/>
    </source>
</evidence>
<evidence type="ECO:0000259" key="5">
    <source>
        <dbReference type="SMART" id="SM00382"/>
    </source>
</evidence>